<feature type="compositionally biased region" description="Polar residues" evidence="1">
    <location>
        <begin position="12"/>
        <end position="27"/>
    </location>
</feature>
<dbReference type="STRING" id="53326.A0A016SBF1"/>
<dbReference type="AlphaFoldDB" id="A0A016SBF1"/>
<feature type="compositionally biased region" description="Basic residues" evidence="1">
    <location>
        <begin position="1"/>
        <end position="11"/>
    </location>
</feature>
<reference evidence="3" key="1">
    <citation type="journal article" date="2015" name="Nat. Genet.">
        <title>The genome and transcriptome of the zoonotic hookworm Ancylostoma ceylanicum identify infection-specific gene families.</title>
        <authorList>
            <person name="Schwarz E.M."/>
            <person name="Hu Y."/>
            <person name="Antoshechkin I."/>
            <person name="Miller M.M."/>
            <person name="Sternberg P.W."/>
            <person name="Aroian R.V."/>
        </authorList>
    </citation>
    <scope>NUCLEOTIDE SEQUENCE</scope>
    <source>
        <strain evidence="3">HY135</strain>
    </source>
</reference>
<evidence type="ECO:0000313" key="2">
    <source>
        <dbReference type="EMBL" id="EYB87599.1"/>
    </source>
</evidence>
<evidence type="ECO:0000256" key="1">
    <source>
        <dbReference type="SAM" id="MobiDB-lite"/>
    </source>
</evidence>
<keyword evidence="3" id="KW-1185">Reference proteome</keyword>
<dbReference type="Proteomes" id="UP000024635">
    <property type="component" value="Unassembled WGS sequence"/>
</dbReference>
<name>A0A016SBF1_9BILA</name>
<dbReference type="EMBL" id="JARK01001595">
    <property type="protein sequence ID" value="EYB87599.1"/>
    <property type="molecule type" value="Genomic_DNA"/>
</dbReference>
<accession>A0A016SBF1</accession>
<protein>
    <submittedName>
        <fullName evidence="2">Uncharacterized protein</fullName>
    </submittedName>
</protein>
<sequence>MSQRANRRATNKNKTMVTENSESISNSDHGEVLPANLSDMSVRDITEYILSRYKDPVIETLISALMEKIPKQCHCDCDAEKRARSLVISGLPEPSQDLRASEKQMDLEGKVNEILDVLDVDCRPSEVFRMGRVNGDRPRLVKLLLPSRSYWTTALANAHRLRSTSFASVYIRRSMTVDERKRDYELRQEAKERNRNANGREWVVYKGELKRVRELPHRQQSENFKVMAGGSRN</sequence>
<comment type="caution">
    <text evidence="2">The sequence shown here is derived from an EMBL/GenBank/DDBJ whole genome shotgun (WGS) entry which is preliminary data.</text>
</comment>
<gene>
    <name evidence="2" type="primary">Acey_s0259.g471</name>
    <name evidence="2" type="ORF">Y032_0259g471</name>
</gene>
<feature type="region of interest" description="Disordered" evidence="1">
    <location>
        <begin position="1"/>
        <end position="31"/>
    </location>
</feature>
<dbReference type="OrthoDB" id="5828215at2759"/>
<evidence type="ECO:0000313" key="3">
    <source>
        <dbReference type="Proteomes" id="UP000024635"/>
    </source>
</evidence>
<proteinExistence type="predicted"/>
<organism evidence="2 3">
    <name type="scientific">Ancylostoma ceylanicum</name>
    <dbReference type="NCBI Taxonomy" id="53326"/>
    <lineage>
        <taxon>Eukaryota</taxon>
        <taxon>Metazoa</taxon>
        <taxon>Ecdysozoa</taxon>
        <taxon>Nematoda</taxon>
        <taxon>Chromadorea</taxon>
        <taxon>Rhabditida</taxon>
        <taxon>Rhabditina</taxon>
        <taxon>Rhabditomorpha</taxon>
        <taxon>Strongyloidea</taxon>
        <taxon>Ancylostomatidae</taxon>
        <taxon>Ancylostomatinae</taxon>
        <taxon>Ancylostoma</taxon>
    </lineage>
</organism>